<gene>
    <name evidence="2" type="ORF">DOTSEDRAFT_67430</name>
</gene>
<reference evidence="2 3" key="2">
    <citation type="journal article" date="2012" name="PLoS Pathog.">
        <title>Diverse lifestyles and strategies of plant pathogenesis encoded in the genomes of eighteen Dothideomycetes fungi.</title>
        <authorList>
            <person name="Ohm R.A."/>
            <person name="Feau N."/>
            <person name="Henrissat B."/>
            <person name="Schoch C.L."/>
            <person name="Horwitz B.A."/>
            <person name="Barry K.W."/>
            <person name="Condon B.J."/>
            <person name="Copeland A.C."/>
            <person name="Dhillon B."/>
            <person name="Glaser F."/>
            <person name="Hesse C.N."/>
            <person name="Kosti I."/>
            <person name="LaButti K."/>
            <person name="Lindquist E.A."/>
            <person name="Lucas S."/>
            <person name="Salamov A.A."/>
            <person name="Bradshaw R.E."/>
            <person name="Ciuffetti L."/>
            <person name="Hamelin R.C."/>
            <person name="Kema G.H.J."/>
            <person name="Lawrence C."/>
            <person name="Scott J.A."/>
            <person name="Spatafora J.W."/>
            <person name="Turgeon B.G."/>
            <person name="de Wit P.J.G.M."/>
            <person name="Zhong S."/>
            <person name="Goodwin S.B."/>
            <person name="Grigoriev I.V."/>
        </authorList>
    </citation>
    <scope>NUCLEOTIDE SEQUENCE [LARGE SCALE GENOMIC DNA]</scope>
    <source>
        <strain evidence="3">NZE10 / CBS 128990</strain>
    </source>
</reference>
<dbReference type="HOGENOM" id="CLU_2386109_0_0_1"/>
<proteinExistence type="predicted"/>
<name>N1Q1I1_DOTSN</name>
<keyword evidence="3" id="KW-1185">Reference proteome</keyword>
<evidence type="ECO:0000256" key="1">
    <source>
        <dbReference type="SAM" id="MobiDB-lite"/>
    </source>
</evidence>
<feature type="region of interest" description="Disordered" evidence="1">
    <location>
        <begin position="60"/>
        <end position="94"/>
    </location>
</feature>
<dbReference type="EMBL" id="KB446535">
    <property type="protein sequence ID" value="EME48354.1"/>
    <property type="molecule type" value="Genomic_DNA"/>
</dbReference>
<evidence type="ECO:0000313" key="2">
    <source>
        <dbReference type="EMBL" id="EME48354.1"/>
    </source>
</evidence>
<organism evidence="2 3">
    <name type="scientific">Dothistroma septosporum (strain NZE10 / CBS 128990)</name>
    <name type="common">Red band needle blight fungus</name>
    <name type="synonym">Mycosphaerella pini</name>
    <dbReference type="NCBI Taxonomy" id="675120"/>
    <lineage>
        <taxon>Eukaryota</taxon>
        <taxon>Fungi</taxon>
        <taxon>Dikarya</taxon>
        <taxon>Ascomycota</taxon>
        <taxon>Pezizomycotina</taxon>
        <taxon>Dothideomycetes</taxon>
        <taxon>Dothideomycetidae</taxon>
        <taxon>Mycosphaerellales</taxon>
        <taxon>Mycosphaerellaceae</taxon>
        <taxon>Dothistroma</taxon>
    </lineage>
</organism>
<sequence>MHSSGTNSTKTITSWEFRCAQDIATTCTVARVRDIKLQVPPAGKKLNGHSIELWIFASSPSPAEVSSRYPSDTHRAPPPLTAASNRNEKRRLNH</sequence>
<accession>N1Q1I1</accession>
<dbReference type="Proteomes" id="UP000016933">
    <property type="component" value="Unassembled WGS sequence"/>
</dbReference>
<evidence type="ECO:0000313" key="3">
    <source>
        <dbReference type="Proteomes" id="UP000016933"/>
    </source>
</evidence>
<dbReference type="AlphaFoldDB" id="N1Q1I1"/>
<protein>
    <submittedName>
        <fullName evidence="2">Uncharacterized protein</fullName>
    </submittedName>
</protein>
<reference evidence="3" key="1">
    <citation type="journal article" date="2012" name="PLoS Genet.">
        <title>The genomes of the fungal plant pathogens Cladosporium fulvum and Dothistroma septosporum reveal adaptation to different hosts and lifestyles but also signatures of common ancestry.</title>
        <authorList>
            <person name="de Wit P.J.G.M."/>
            <person name="van der Burgt A."/>
            <person name="Oekmen B."/>
            <person name="Stergiopoulos I."/>
            <person name="Abd-Elsalam K.A."/>
            <person name="Aerts A.L."/>
            <person name="Bahkali A.H."/>
            <person name="Beenen H.G."/>
            <person name="Chettri P."/>
            <person name="Cox M.P."/>
            <person name="Datema E."/>
            <person name="de Vries R.P."/>
            <person name="Dhillon B."/>
            <person name="Ganley A.R."/>
            <person name="Griffiths S.A."/>
            <person name="Guo Y."/>
            <person name="Hamelin R.C."/>
            <person name="Henrissat B."/>
            <person name="Kabir M.S."/>
            <person name="Jashni M.K."/>
            <person name="Kema G."/>
            <person name="Klaubauf S."/>
            <person name="Lapidus A."/>
            <person name="Levasseur A."/>
            <person name="Lindquist E."/>
            <person name="Mehrabi R."/>
            <person name="Ohm R.A."/>
            <person name="Owen T.J."/>
            <person name="Salamov A."/>
            <person name="Schwelm A."/>
            <person name="Schijlen E."/>
            <person name="Sun H."/>
            <person name="van den Burg H.A."/>
            <person name="van Ham R.C.H.J."/>
            <person name="Zhang S."/>
            <person name="Goodwin S.B."/>
            <person name="Grigoriev I.V."/>
            <person name="Collemare J."/>
            <person name="Bradshaw R.E."/>
        </authorList>
    </citation>
    <scope>NUCLEOTIDE SEQUENCE [LARGE SCALE GENOMIC DNA]</scope>
    <source>
        <strain evidence="3">NZE10 / CBS 128990</strain>
    </source>
</reference>